<keyword evidence="1" id="KW-0812">Transmembrane</keyword>
<dbReference type="Proteomes" id="UP001396334">
    <property type="component" value="Unassembled WGS sequence"/>
</dbReference>
<evidence type="ECO:0000313" key="3">
    <source>
        <dbReference type="Proteomes" id="UP001396334"/>
    </source>
</evidence>
<keyword evidence="3" id="KW-1185">Reference proteome</keyword>
<proteinExistence type="predicted"/>
<gene>
    <name evidence="2" type="ORF">V6N11_067381</name>
</gene>
<comment type="caution">
    <text evidence="2">The sequence shown here is derived from an EMBL/GenBank/DDBJ whole genome shotgun (WGS) entry which is preliminary data.</text>
</comment>
<dbReference type="EMBL" id="JBBPBN010000012">
    <property type="protein sequence ID" value="KAK9027552.1"/>
    <property type="molecule type" value="Genomic_DNA"/>
</dbReference>
<organism evidence="2 3">
    <name type="scientific">Hibiscus sabdariffa</name>
    <name type="common">roselle</name>
    <dbReference type="NCBI Taxonomy" id="183260"/>
    <lineage>
        <taxon>Eukaryota</taxon>
        <taxon>Viridiplantae</taxon>
        <taxon>Streptophyta</taxon>
        <taxon>Embryophyta</taxon>
        <taxon>Tracheophyta</taxon>
        <taxon>Spermatophyta</taxon>
        <taxon>Magnoliopsida</taxon>
        <taxon>eudicotyledons</taxon>
        <taxon>Gunneridae</taxon>
        <taxon>Pentapetalae</taxon>
        <taxon>rosids</taxon>
        <taxon>malvids</taxon>
        <taxon>Malvales</taxon>
        <taxon>Malvaceae</taxon>
        <taxon>Malvoideae</taxon>
        <taxon>Hibiscus</taxon>
    </lineage>
</organism>
<reference evidence="2 3" key="1">
    <citation type="journal article" date="2024" name="G3 (Bethesda)">
        <title>Genome assembly of Hibiscus sabdariffa L. provides insights into metabolisms of medicinal natural products.</title>
        <authorList>
            <person name="Kim T."/>
        </authorList>
    </citation>
    <scope>NUCLEOTIDE SEQUENCE [LARGE SCALE GENOMIC DNA]</scope>
    <source>
        <strain evidence="2">TK-2024</strain>
        <tissue evidence="2">Old leaves</tissue>
    </source>
</reference>
<accession>A0ABR2SQL0</accession>
<keyword evidence="1" id="KW-0472">Membrane</keyword>
<evidence type="ECO:0000313" key="2">
    <source>
        <dbReference type="EMBL" id="KAK9027552.1"/>
    </source>
</evidence>
<sequence>MGRCLSSLTGKRFNFIFIIGLLTLLYQWFAYVLFGYVYYCNEHHVRVLRLYHRHDYLYVVHKIDKNLTVVLEFFGFIIAEVEDEQGRALESLANASVLPGLECPRLRYLCFNKTNVGKKEITANDPCRPGLTIFDNATVLDNLKFRTDAVKSGHARKSFKFQQLQLQRESG</sequence>
<feature type="transmembrane region" description="Helical" evidence="1">
    <location>
        <begin position="12"/>
        <end position="39"/>
    </location>
</feature>
<keyword evidence="1" id="KW-1133">Transmembrane helix</keyword>
<protein>
    <submittedName>
        <fullName evidence="2">Uncharacterized protein</fullName>
    </submittedName>
</protein>
<name>A0ABR2SQL0_9ROSI</name>
<evidence type="ECO:0000256" key="1">
    <source>
        <dbReference type="SAM" id="Phobius"/>
    </source>
</evidence>